<dbReference type="Proteomes" id="UP000437736">
    <property type="component" value="Unassembled WGS sequence"/>
</dbReference>
<proteinExistence type="predicted"/>
<name>A0ABW9QWM8_9ACTN</name>
<protein>
    <submittedName>
        <fullName evidence="1">Uncharacterized protein</fullName>
    </submittedName>
</protein>
<accession>A0ABW9QWM8</accession>
<sequence>MMLLGSLPPADEPVPFVARHRPGAVTAALSGSGLGPGAVVLPFPRPLLYETWVRFGLPPLALGAAPLRSVDVVHAPSVAVPGR</sequence>
<reference evidence="1 2" key="1">
    <citation type="submission" date="2019-11" db="EMBL/GenBank/DDBJ databases">
        <title>Acidiferrimicrobium australis gen. nov., sp. nov., an acidophilic and obligately heterotrophic, member of the Actinobacteria that catalyses dissimilatory oxido- reduction of iron isolated from metal-rich acidic water in Chile.</title>
        <authorList>
            <person name="Gonzalez D."/>
            <person name="Huber K."/>
            <person name="Hedrich S."/>
            <person name="Rojas-Villalobos C."/>
            <person name="Quatrini R."/>
            <person name="Dinamarca M.A."/>
            <person name="Schwarz A."/>
            <person name="Canales C."/>
            <person name="Nancucheo I."/>
        </authorList>
    </citation>
    <scope>NUCLEOTIDE SEQUENCE [LARGE SCALE GENOMIC DNA]</scope>
    <source>
        <strain evidence="1 2">USS-CCA1</strain>
    </source>
</reference>
<keyword evidence="2" id="KW-1185">Reference proteome</keyword>
<evidence type="ECO:0000313" key="1">
    <source>
        <dbReference type="EMBL" id="MST33965.1"/>
    </source>
</evidence>
<dbReference type="EMBL" id="WJHE01000792">
    <property type="protein sequence ID" value="MST33965.1"/>
    <property type="molecule type" value="Genomic_DNA"/>
</dbReference>
<gene>
    <name evidence="1" type="ORF">GHK86_14710</name>
</gene>
<comment type="caution">
    <text evidence="1">The sequence shown here is derived from an EMBL/GenBank/DDBJ whole genome shotgun (WGS) entry which is preliminary data.</text>
</comment>
<organism evidence="1 2">
    <name type="scientific">Acidiferrimicrobium australe</name>
    <dbReference type="NCBI Taxonomy" id="2664430"/>
    <lineage>
        <taxon>Bacteria</taxon>
        <taxon>Bacillati</taxon>
        <taxon>Actinomycetota</taxon>
        <taxon>Acidimicrobiia</taxon>
        <taxon>Acidimicrobiales</taxon>
        <taxon>Acidimicrobiaceae</taxon>
        <taxon>Acidiferrimicrobium</taxon>
    </lineage>
</organism>
<feature type="non-terminal residue" evidence="1">
    <location>
        <position position="83"/>
    </location>
</feature>
<evidence type="ECO:0000313" key="2">
    <source>
        <dbReference type="Proteomes" id="UP000437736"/>
    </source>
</evidence>